<keyword evidence="3" id="KW-1185">Reference proteome</keyword>
<dbReference type="RefSeq" id="WP_270023677.1">
    <property type="nucleotide sequence ID" value="NZ_JAPDDP010000004.1"/>
</dbReference>
<organism evidence="2 3">
    <name type="scientific">Solirubrobacter phytolaccae</name>
    <dbReference type="NCBI Taxonomy" id="1404360"/>
    <lineage>
        <taxon>Bacteria</taxon>
        <taxon>Bacillati</taxon>
        <taxon>Actinomycetota</taxon>
        <taxon>Thermoleophilia</taxon>
        <taxon>Solirubrobacterales</taxon>
        <taxon>Solirubrobacteraceae</taxon>
        <taxon>Solirubrobacter</taxon>
    </lineage>
</organism>
<comment type="caution">
    <text evidence="2">The sequence shown here is derived from an EMBL/GenBank/DDBJ whole genome shotgun (WGS) entry which is preliminary data.</text>
</comment>
<proteinExistence type="predicted"/>
<evidence type="ECO:0000256" key="1">
    <source>
        <dbReference type="SAM" id="SignalP"/>
    </source>
</evidence>
<evidence type="ECO:0000313" key="3">
    <source>
        <dbReference type="Proteomes" id="UP001147653"/>
    </source>
</evidence>
<sequence>MRSKILAGLTAVVAAATIAAPAHAATTATTATVSAGKCKVRYSDDTGKRFTYAQCVINVSDLAAGQTVKVNYESNLKTFNPHSEIGPFRGQTGTVGFSNVDGQGPADLTQAIQIAFKNQSVAQIKKQLKVTLSSPTKGVVVSNAVATA</sequence>
<feature type="signal peptide" evidence="1">
    <location>
        <begin position="1"/>
        <end position="24"/>
    </location>
</feature>
<gene>
    <name evidence="2" type="ORF">OJ997_03780</name>
</gene>
<dbReference type="Proteomes" id="UP001147653">
    <property type="component" value="Unassembled WGS sequence"/>
</dbReference>
<dbReference type="EMBL" id="JAPDDP010000004">
    <property type="protein sequence ID" value="MDA0179404.1"/>
    <property type="molecule type" value="Genomic_DNA"/>
</dbReference>
<protein>
    <recommendedName>
        <fullName evidence="4">PPIase cyclophilin-type domain-containing protein</fullName>
    </recommendedName>
</protein>
<accession>A0A9X3S5X6</accession>
<name>A0A9X3S5X6_9ACTN</name>
<evidence type="ECO:0000313" key="2">
    <source>
        <dbReference type="EMBL" id="MDA0179404.1"/>
    </source>
</evidence>
<dbReference type="AlphaFoldDB" id="A0A9X3S5X6"/>
<evidence type="ECO:0008006" key="4">
    <source>
        <dbReference type="Google" id="ProtNLM"/>
    </source>
</evidence>
<keyword evidence="1" id="KW-0732">Signal</keyword>
<feature type="chain" id="PRO_5040893994" description="PPIase cyclophilin-type domain-containing protein" evidence="1">
    <location>
        <begin position="25"/>
        <end position="148"/>
    </location>
</feature>
<reference evidence="2" key="1">
    <citation type="submission" date="2022-10" db="EMBL/GenBank/DDBJ databases">
        <title>The WGS of Solirubrobacter phytolaccae KCTC 29190.</title>
        <authorList>
            <person name="Jiang Z."/>
        </authorList>
    </citation>
    <scope>NUCLEOTIDE SEQUENCE</scope>
    <source>
        <strain evidence="2">KCTC 29190</strain>
    </source>
</reference>